<dbReference type="PANTHER" id="PTHR32319:SF0">
    <property type="entry name" value="BACTERIAL HEMOLYSIN-LIKE PROTEIN"/>
    <property type="match status" value="1"/>
</dbReference>
<dbReference type="Pfam" id="PF01479">
    <property type="entry name" value="S4"/>
    <property type="match status" value="1"/>
</dbReference>
<evidence type="ECO:0000256" key="2">
    <source>
        <dbReference type="ARBA" id="ARBA00029460"/>
    </source>
</evidence>
<evidence type="ECO:0000313" key="5">
    <source>
        <dbReference type="EMBL" id="MCF2651764.1"/>
    </source>
</evidence>
<evidence type="ECO:0000256" key="3">
    <source>
        <dbReference type="PROSITE-ProRule" id="PRU00182"/>
    </source>
</evidence>
<feature type="domain" description="RNA-binding S4" evidence="4">
    <location>
        <begin position="5"/>
        <end position="70"/>
    </location>
</feature>
<dbReference type="PANTHER" id="PTHR32319">
    <property type="entry name" value="BACTERIAL HEMOLYSIN-LIKE PROTEIN"/>
    <property type="match status" value="1"/>
</dbReference>
<reference evidence="5 6" key="1">
    <citation type="submission" date="2020-12" db="EMBL/GenBank/DDBJ databases">
        <title>Whole genome sequences of gut porcine anaerobes.</title>
        <authorList>
            <person name="Kubasova T."/>
            <person name="Jahodarova E."/>
            <person name="Rychlik I."/>
        </authorList>
    </citation>
    <scope>NUCLEOTIDE SEQUENCE [LARGE SCALE GENOMIC DNA]</scope>
    <source>
        <strain evidence="5 6">An867</strain>
    </source>
</reference>
<dbReference type="SUPFAM" id="SSF55174">
    <property type="entry name" value="Alpha-L RNA-binding motif"/>
    <property type="match status" value="1"/>
</dbReference>
<accession>A0ABS9CL37</accession>
<evidence type="ECO:0000313" key="6">
    <source>
        <dbReference type="Proteomes" id="UP001299220"/>
    </source>
</evidence>
<keyword evidence="6" id="KW-1185">Reference proteome</keyword>
<organism evidence="5 6">
    <name type="scientific">Anaeromassilibacillus senegalensis</name>
    <dbReference type="NCBI Taxonomy" id="1673717"/>
    <lineage>
        <taxon>Bacteria</taxon>
        <taxon>Bacillati</taxon>
        <taxon>Bacillota</taxon>
        <taxon>Clostridia</taxon>
        <taxon>Eubacteriales</taxon>
        <taxon>Acutalibacteraceae</taxon>
        <taxon>Anaeromassilibacillus</taxon>
    </lineage>
</organism>
<protein>
    <submittedName>
        <fullName evidence="5">TlyA family RNA methyltransferase</fullName>
    </submittedName>
</protein>
<keyword evidence="5" id="KW-0808">Transferase</keyword>
<dbReference type="SMART" id="SM00363">
    <property type="entry name" value="S4"/>
    <property type="match status" value="1"/>
</dbReference>
<comment type="similarity">
    <text evidence="2">Belongs to the TlyA family.</text>
</comment>
<dbReference type="InterPro" id="IPR002877">
    <property type="entry name" value="RNA_MeTrfase_FtsJ_dom"/>
</dbReference>
<dbReference type="InterPro" id="IPR029063">
    <property type="entry name" value="SAM-dependent_MTases_sf"/>
</dbReference>
<evidence type="ECO:0000259" key="4">
    <source>
        <dbReference type="SMART" id="SM00363"/>
    </source>
</evidence>
<dbReference type="Gene3D" id="3.10.290.10">
    <property type="entry name" value="RNA-binding S4 domain"/>
    <property type="match status" value="1"/>
</dbReference>
<dbReference type="PROSITE" id="PS50889">
    <property type="entry name" value="S4"/>
    <property type="match status" value="1"/>
</dbReference>
<sequence>MSVKKRIDVLLFEKGLAPSREKARTMIMAGNVYVDNQKCDKPGETVSEDAQIEVRGSTLKYVSRGGLKLEKAMQCFPIELEGKTCMDIGASTGGFTDCMLQNGAKRVYSVDVGYGQLAWQLRQDPRVVNLERTNARYLTREQVPEEIDFFSVDVSFISLRIILPAVRPLLRDGGRAVCLIKPQFEAGREKVGKKGVVRDKAVHEEVVAVICDFAVQNGYSVLGLTFSPVKGPEGNIEYLVFLEKSDAPVHTAVCTPHTVVEESHAALDTKE</sequence>
<dbReference type="NCBIfam" id="TIGR00478">
    <property type="entry name" value="tly"/>
    <property type="match status" value="1"/>
</dbReference>
<dbReference type="SUPFAM" id="SSF53335">
    <property type="entry name" value="S-adenosyl-L-methionine-dependent methyltransferases"/>
    <property type="match status" value="1"/>
</dbReference>
<dbReference type="GO" id="GO:0008168">
    <property type="term" value="F:methyltransferase activity"/>
    <property type="evidence" value="ECO:0007669"/>
    <property type="project" value="UniProtKB-KW"/>
</dbReference>
<dbReference type="InterPro" id="IPR036986">
    <property type="entry name" value="S4_RNA-bd_sf"/>
</dbReference>
<keyword evidence="1 3" id="KW-0694">RNA-binding</keyword>
<name>A0ABS9CL37_9FIRM</name>
<proteinExistence type="inferred from homology"/>
<dbReference type="EMBL" id="JAFBIT010000001">
    <property type="protein sequence ID" value="MCF2651764.1"/>
    <property type="molecule type" value="Genomic_DNA"/>
</dbReference>
<keyword evidence="5" id="KW-0489">Methyltransferase</keyword>
<evidence type="ECO:0000256" key="1">
    <source>
        <dbReference type="ARBA" id="ARBA00022884"/>
    </source>
</evidence>
<dbReference type="InterPro" id="IPR002942">
    <property type="entry name" value="S4_RNA-bd"/>
</dbReference>
<comment type="caution">
    <text evidence="5">The sequence shown here is derived from an EMBL/GenBank/DDBJ whole genome shotgun (WGS) entry which is preliminary data.</text>
</comment>
<dbReference type="GO" id="GO:0032259">
    <property type="term" value="P:methylation"/>
    <property type="evidence" value="ECO:0007669"/>
    <property type="project" value="UniProtKB-KW"/>
</dbReference>
<dbReference type="Pfam" id="PF01728">
    <property type="entry name" value="FtsJ"/>
    <property type="match status" value="1"/>
</dbReference>
<dbReference type="Proteomes" id="UP001299220">
    <property type="component" value="Unassembled WGS sequence"/>
</dbReference>
<dbReference type="InterPro" id="IPR004538">
    <property type="entry name" value="Hemolysin_A/TlyA"/>
</dbReference>
<dbReference type="Gene3D" id="3.40.50.150">
    <property type="entry name" value="Vaccinia Virus protein VP39"/>
    <property type="match status" value="1"/>
</dbReference>
<gene>
    <name evidence="5" type="ORF">JQM67_04045</name>
</gene>
<dbReference type="CDD" id="cd02440">
    <property type="entry name" value="AdoMet_MTases"/>
    <property type="match status" value="1"/>
</dbReference>
<dbReference type="InterPro" id="IPR047048">
    <property type="entry name" value="TlyA"/>
</dbReference>
<dbReference type="PIRSF" id="PIRSF005578">
    <property type="entry name" value="TlyA"/>
    <property type="match status" value="1"/>
</dbReference>
<dbReference type="CDD" id="cd00165">
    <property type="entry name" value="S4"/>
    <property type="match status" value="1"/>
</dbReference>